<dbReference type="RefSeq" id="WP_090933737.1">
    <property type="nucleotide sequence ID" value="NZ_FOTS01000007.1"/>
</dbReference>
<dbReference type="NCBIfam" id="TIGR01730">
    <property type="entry name" value="RND_mfp"/>
    <property type="match status" value="1"/>
</dbReference>
<dbReference type="InterPro" id="IPR006143">
    <property type="entry name" value="RND_pump_MFP"/>
</dbReference>
<keyword evidence="2" id="KW-0175">Coiled coil</keyword>
<dbReference type="STRING" id="1123291.SAMN04490355_1007129"/>
<dbReference type="Gene3D" id="2.40.420.20">
    <property type="match status" value="1"/>
</dbReference>
<name>A0A1I4IC38_9FIRM</name>
<dbReference type="OrthoDB" id="1675766at2"/>
<dbReference type="Gene3D" id="2.40.30.170">
    <property type="match status" value="1"/>
</dbReference>
<dbReference type="PANTHER" id="PTHR30469:SF15">
    <property type="entry name" value="HLYD FAMILY OF SECRETION PROTEINS"/>
    <property type="match status" value="1"/>
</dbReference>
<dbReference type="PANTHER" id="PTHR30469">
    <property type="entry name" value="MULTIDRUG RESISTANCE PROTEIN MDTA"/>
    <property type="match status" value="1"/>
</dbReference>
<dbReference type="InterPro" id="IPR058625">
    <property type="entry name" value="MdtA-like_BSH"/>
</dbReference>
<reference evidence="5" key="1">
    <citation type="submission" date="2016-10" db="EMBL/GenBank/DDBJ databases">
        <authorList>
            <person name="Varghese N."/>
            <person name="Submissions S."/>
        </authorList>
    </citation>
    <scope>NUCLEOTIDE SEQUENCE [LARGE SCALE GENOMIC DNA]</scope>
    <source>
        <strain evidence="5">DSM 13327</strain>
    </source>
</reference>
<dbReference type="Gene3D" id="1.10.287.470">
    <property type="entry name" value="Helix hairpin bin"/>
    <property type="match status" value="1"/>
</dbReference>
<dbReference type="Proteomes" id="UP000199520">
    <property type="component" value="Unassembled WGS sequence"/>
</dbReference>
<dbReference type="EMBL" id="FOTS01000007">
    <property type="protein sequence ID" value="SFL51920.1"/>
    <property type="molecule type" value="Genomic_DNA"/>
</dbReference>
<organism evidence="4 5">
    <name type="scientific">Pelosinus propionicus DSM 13327</name>
    <dbReference type="NCBI Taxonomy" id="1123291"/>
    <lineage>
        <taxon>Bacteria</taxon>
        <taxon>Bacillati</taxon>
        <taxon>Bacillota</taxon>
        <taxon>Negativicutes</taxon>
        <taxon>Selenomonadales</taxon>
        <taxon>Sporomusaceae</taxon>
        <taxon>Pelosinus</taxon>
    </lineage>
</organism>
<dbReference type="Pfam" id="PF25917">
    <property type="entry name" value="BSH_RND"/>
    <property type="match status" value="1"/>
</dbReference>
<sequence>MKKLIQQYPVVAMLTLLSFAAALLLAASHNSLFPFSIWNGHRAPRESIHLTAIPLGNINKPVQIIRTGSVEHATSTPIIADFSGLLNELYVAKGQVVKAGQPLLKIEASTASVVEQTTEGPSEQTQNNYDNALKEFNRLQKLFELGAIPRRQLDTAAARLQEAKESLSGTQNTTHSSSSIVNGSATINAPIDGIVTGLSSSSGKAVQAGQQLLSLGSGQEVEVVIPLNQNDLYLVHLGTPAAIEISGQKVGGQVSRIYPRIEAEEVSAYLAHMKLAANPNGLLTFGMSVTIHIDTGKTVSVPAVPKASIFQDDQGRNLIYLAVNEKALLQEISIGETIGDYTEITSDLPQQSIIITSNINDVKNGDPITVVPE</sequence>
<feature type="domain" description="Multidrug resistance protein MdtA-like barrel-sandwich hybrid" evidence="3">
    <location>
        <begin position="81"/>
        <end position="212"/>
    </location>
</feature>
<dbReference type="AlphaFoldDB" id="A0A1I4IC38"/>
<evidence type="ECO:0000259" key="3">
    <source>
        <dbReference type="Pfam" id="PF25917"/>
    </source>
</evidence>
<protein>
    <submittedName>
        <fullName evidence="4">RND family efflux transporter, MFP subunit</fullName>
    </submittedName>
</protein>
<feature type="coiled-coil region" evidence="2">
    <location>
        <begin position="122"/>
        <end position="173"/>
    </location>
</feature>
<accession>A0A1I4IC38</accession>
<dbReference type="Gene3D" id="2.40.50.100">
    <property type="match status" value="1"/>
</dbReference>
<keyword evidence="5" id="KW-1185">Reference proteome</keyword>
<evidence type="ECO:0000256" key="1">
    <source>
        <dbReference type="ARBA" id="ARBA00009477"/>
    </source>
</evidence>
<gene>
    <name evidence="4" type="ORF">SAMN04490355_1007129</name>
</gene>
<evidence type="ECO:0000313" key="5">
    <source>
        <dbReference type="Proteomes" id="UP000199520"/>
    </source>
</evidence>
<dbReference type="SUPFAM" id="SSF111369">
    <property type="entry name" value="HlyD-like secretion proteins"/>
    <property type="match status" value="1"/>
</dbReference>
<evidence type="ECO:0000256" key="2">
    <source>
        <dbReference type="SAM" id="Coils"/>
    </source>
</evidence>
<evidence type="ECO:0000313" key="4">
    <source>
        <dbReference type="EMBL" id="SFL51920.1"/>
    </source>
</evidence>
<dbReference type="GO" id="GO:1990281">
    <property type="term" value="C:efflux pump complex"/>
    <property type="evidence" value="ECO:0007669"/>
    <property type="project" value="TreeGrafter"/>
</dbReference>
<proteinExistence type="inferred from homology"/>
<dbReference type="GO" id="GO:0015562">
    <property type="term" value="F:efflux transmembrane transporter activity"/>
    <property type="evidence" value="ECO:0007669"/>
    <property type="project" value="TreeGrafter"/>
</dbReference>
<comment type="similarity">
    <text evidence="1">Belongs to the membrane fusion protein (MFP) (TC 8.A.1) family.</text>
</comment>